<keyword evidence="3" id="KW-1133">Transmembrane helix</keyword>
<dbReference type="PANTHER" id="PTHR30469">
    <property type="entry name" value="MULTIDRUG RESISTANCE PROTEIN MDTA"/>
    <property type="match status" value="1"/>
</dbReference>
<evidence type="ECO:0000313" key="5">
    <source>
        <dbReference type="Proteomes" id="UP000838821"/>
    </source>
</evidence>
<accession>A0ABN8GZW0</accession>
<evidence type="ECO:0000256" key="1">
    <source>
        <dbReference type="ARBA" id="ARBA00009477"/>
    </source>
</evidence>
<dbReference type="Proteomes" id="UP000838821">
    <property type="component" value="Unassembled WGS sequence"/>
</dbReference>
<feature type="transmembrane region" description="Helical" evidence="3">
    <location>
        <begin position="20"/>
        <end position="39"/>
    </location>
</feature>
<keyword evidence="3" id="KW-0812">Transmembrane</keyword>
<dbReference type="Gene3D" id="2.40.50.100">
    <property type="match status" value="1"/>
</dbReference>
<name>A0ABN8GZW0_9BACL</name>
<keyword evidence="5" id="KW-1185">Reference proteome</keyword>
<proteinExistence type="inferred from homology"/>
<reference evidence="4" key="1">
    <citation type="submission" date="2022-01" db="EMBL/GenBank/DDBJ databases">
        <authorList>
            <person name="Criscuolo A."/>
        </authorList>
    </citation>
    <scope>NUCLEOTIDE SEQUENCE</scope>
    <source>
        <strain evidence="4">CIP111891</strain>
    </source>
</reference>
<keyword evidence="3" id="KW-0472">Membrane</keyword>
<gene>
    <name evidence="4" type="ORF">PAECIP111891_05324</name>
</gene>
<evidence type="ECO:0000256" key="2">
    <source>
        <dbReference type="SAM" id="Coils"/>
    </source>
</evidence>
<keyword evidence="2" id="KW-0175">Coiled coil</keyword>
<dbReference type="EMBL" id="CAKMMW010000021">
    <property type="protein sequence ID" value="CAH1222335.1"/>
    <property type="molecule type" value="Genomic_DNA"/>
</dbReference>
<feature type="coiled-coil region" evidence="2">
    <location>
        <begin position="144"/>
        <end position="171"/>
    </location>
</feature>
<sequence length="368" mass="40049">MKTQISDQVGTGLNPKMKWASILFIAVLLILTLYSNTILTMNLPKVVAEEGKSEPLVQQYSGSGDLQPISKVELSNKSGWTIKDVMVKIGDHVEKGQILVTYESKEASRRILDEEASLSRQKLMMEGMQEHYIEAVQSGDDLKIRAAKRELEIAQLDKSVQERKIKELKDDFASLSQIAAPFEGVISKLSAVKGLASGSDGGDVTISNSSLGYQLVLQMPSAISAKLELGSKQDIAVKINGQRKTYESVISGIENSDEQKKKVSLTVQNAQLQGGEQANVELTVSSATGEGMLLPSKAIHGEGTNKYMFVIDEQKSPLGNTYHARKVFVEVGEATEDAVIVRKGAYPGQMIITDSSESLTDGGRVRRN</sequence>
<evidence type="ECO:0000256" key="3">
    <source>
        <dbReference type="SAM" id="Phobius"/>
    </source>
</evidence>
<dbReference type="SUPFAM" id="SSF111369">
    <property type="entry name" value="HlyD-like secretion proteins"/>
    <property type="match status" value="1"/>
</dbReference>
<protein>
    <recommendedName>
        <fullName evidence="6">Efflux RND transporter periplasmic adaptor subunit</fullName>
    </recommendedName>
</protein>
<comment type="caution">
    <text evidence="4">The sequence shown here is derived from an EMBL/GenBank/DDBJ whole genome shotgun (WGS) entry which is preliminary data.</text>
</comment>
<dbReference type="RefSeq" id="WP_236291418.1">
    <property type="nucleotide sequence ID" value="NZ_CAKMMW010000021.1"/>
</dbReference>
<dbReference type="NCBIfam" id="TIGR01730">
    <property type="entry name" value="RND_mfp"/>
    <property type="match status" value="1"/>
</dbReference>
<dbReference type="Gene3D" id="2.40.420.20">
    <property type="match status" value="1"/>
</dbReference>
<evidence type="ECO:0000313" key="4">
    <source>
        <dbReference type="EMBL" id="CAH1222335.1"/>
    </source>
</evidence>
<dbReference type="InterPro" id="IPR006143">
    <property type="entry name" value="RND_pump_MFP"/>
</dbReference>
<evidence type="ECO:0008006" key="6">
    <source>
        <dbReference type="Google" id="ProtNLM"/>
    </source>
</evidence>
<organism evidence="4 5">
    <name type="scientific">Paenibacillus allorhizoplanae</name>
    <dbReference type="NCBI Taxonomy" id="2905648"/>
    <lineage>
        <taxon>Bacteria</taxon>
        <taxon>Bacillati</taxon>
        <taxon>Bacillota</taxon>
        <taxon>Bacilli</taxon>
        <taxon>Bacillales</taxon>
        <taxon>Paenibacillaceae</taxon>
        <taxon>Paenibacillus</taxon>
    </lineage>
</organism>
<comment type="similarity">
    <text evidence="1">Belongs to the membrane fusion protein (MFP) (TC 8.A.1) family.</text>
</comment>